<proteinExistence type="predicted"/>
<accession>A0AAW0LZX5</accession>
<gene>
    <name evidence="1" type="ORF">CFP56_025506</name>
</gene>
<comment type="caution">
    <text evidence="1">The sequence shown here is derived from an EMBL/GenBank/DDBJ whole genome shotgun (WGS) entry which is preliminary data.</text>
</comment>
<organism evidence="1 2">
    <name type="scientific">Quercus suber</name>
    <name type="common">Cork oak</name>
    <dbReference type="NCBI Taxonomy" id="58331"/>
    <lineage>
        <taxon>Eukaryota</taxon>
        <taxon>Viridiplantae</taxon>
        <taxon>Streptophyta</taxon>
        <taxon>Embryophyta</taxon>
        <taxon>Tracheophyta</taxon>
        <taxon>Spermatophyta</taxon>
        <taxon>Magnoliopsida</taxon>
        <taxon>eudicotyledons</taxon>
        <taxon>Gunneridae</taxon>
        <taxon>Pentapetalae</taxon>
        <taxon>rosids</taxon>
        <taxon>fabids</taxon>
        <taxon>Fagales</taxon>
        <taxon>Fagaceae</taxon>
        <taxon>Quercus</taxon>
    </lineage>
</organism>
<evidence type="ECO:0008006" key="3">
    <source>
        <dbReference type="Google" id="ProtNLM"/>
    </source>
</evidence>
<keyword evidence="2" id="KW-1185">Reference proteome</keyword>
<protein>
    <recommendedName>
        <fullName evidence="3">NADH dehydrogenase subunit 4</fullName>
    </recommendedName>
</protein>
<sequence length="35" mass="3911">MQTLAWDLISLLLMITLPGIHHPVSLLLDSDQLVL</sequence>
<name>A0AAW0LZX5_QUESU</name>
<dbReference type="EMBL" id="PKMF04000040">
    <property type="protein sequence ID" value="KAK7856026.1"/>
    <property type="molecule type" value="Genomic_DNA"/>
</dbReference>
<dbReference type="AlphaFoldDB" id="A0AAW0LZX5"/>
<evidence type="ECO:0000313" key="1">
    <source>
        <dbReference type="EMBL" id="KAK7856026.1"/>
    </source>
</evidence>
<evidence type="ECO:0000313" key="2">
    <source>
        <dbReference type="Proteomes" id="UP000237347"/>
    </source>
</evidence>
<reference evidence="1 2" key="1">
    <citation type="journal article" date="2018" name="Sci. Data">
        <title>The draft genome sequence of cork oak.</title>
        <authorList>
            <person name="Ramos A.M."/>
            <person name="Usie A."/>
            <person name="Barbosa P."/>
            <person name="Barros P.M."/>
            <person name="Capote T."/>
            <person name="Chaves I."/>
            <person name="Simoes F."/>
            <person name="Abreu I."/>
            <person name="Carrasquinho I."/>
            <person name="Faro C."/>
            <person name="Guimaraes J.B."/>
            <person name="Mendonca D."/>
            <person name="Nobrega F."/>
            <person name="Rodrigues L."/>
            <person name="Saibo N.J.M."/>
            <person name="Varela M.C."/>
            <person name="Egas C."/>
            <person name="Matos J."/>
            <person name="Miguel C.M."/>
            <person name="Oliveira M.M."/>
            <person name="Ricardo C.P."/>
            <person name="Goncalves S."/>
        </authorList>
    </citation>
    <scope>NUCLEOTIDE SEQUENCE [LARGE SCALE GENOMIC DNA]</scope>
    <source>
        <strain evidence="2">cv. HL8</strain>
    </source>
</reference>
<dbReference type="Proteomes" id="UP000237347">
    <property type="component" value="Unassembled WGS sequence"/>
</dbReference>